<dbReference type="Gene3D" id="3.40.50.300">
    <property type="entry name" value="P-loop containing nucleotide triphosphate hydrolases"/>
    <property type="match status" value="1"/>
</dbReference>
<evidence type="ECO:0000259" key="8">
    <source>
        <dbReference type="Pfam" id="PF23559"/>
    </source>
</evidence>
<dbReference type="GeneID" id="107427453"/>
<dbReference type="RefSeq" id="XP_060667644.1">
    <property type="nucleotide sequence ID" value="XM_060811661.1"/>
</dbReference>
<dbReference type="PRINTS" id="PR00364">
    <property type="entry name" value="DISEASERSIST"/>
</dbReference>
<evidence type="ECO:0000256" key="1">
    <source>
        <dbReference type="ARBA" id="ARBA00022614"/>
    </source>
</evidence>
<keyword evidence="4" id="KW-0611">Plant defense</keyword>
<dbReference type="InterPro" id="IPR042197">
    <property type="entry name" value="Apaf_helical"/>
</dbReference>
<keyword evidence="5" id="KW-0067">ATP-binding</keyword>
<feature type="domain" description="Disease resistance protein winged helix" evidence="8">
    <location>
        <begin position="432"/>
        <end position="497"/>
    </location>
</feature>
<evidence type="ECO:0000259" key="10">
    <source>
        <dbReference type="Pfam" id="PF25019"/>
    </source>
</evidence>
<evidence type="ECO:0000256" key="2">
    <source>
        <dbReference type="ARBA" id="ARBA00022737"/>
    </source>
</evidence>
<dbReference type="Pfam" id="PF23598">
    <property type="entry name" value="LRR_14"/>
    <property type="match status" value="1"/>
</dbReference>
<dbReference type="Gene3D" id="1.10.10.10">
    <property type="entry name" value="Winged helix-like DNA-binding domain superfamily/Winged helix DNA-binding domain"/>
    <property type="match status" value="1"/>
</dbReference>
<feature type="domain" description="Disease resistance R13L4/SHOC-2-like LRR" evidence="9">
    <location>
        <begin position="643"/>
        <end position="725"/>
    </location>
</feature>
<evidence type="ECO:0000256" key="5">
    <source>
        <dbReference type="ARBA" id="ARBA00022840"/>
    </source>
</evidence>
<dbReference type="Pfam" id="PF18052">
    <property type="entry name" value="Rx_N"/>
    <property type="match status" value="1"/>
</dbReference>
<dbReference type="InterPro" id="IPR041118">
    <property type="entry name" value="Rx_N"/>
</dbReference>
<evidence type="ECO:0000259" key="9">
    <source>
        <dbReference type="Pfam" id="PF23598"/>
    </source>
</evidence>
<keyword evidence="3" id="KW-0547">Nucleotide-binding</keyword>
<dbReference type="Gene3D" id="1.20.5.4130">
    <property type="match status" value="1"/>
</dbReference>
<dbReference type="PANTHER" id="PTHR36766">
    <property type="entry name" value="PLANT BROAD-SPECTRUM MILDEW RESISTANCE PROTEIN RPW8"/>
    <property type="match status" value="1"/>
</dbReference>
<dbReference type="Pfam" id="PF00931">
    <property type="entry name" value="NB-ARC"/>
    <property type="match status" value="1"/>
</dbReference>
<protein>
    <submittedName>
        <fullName evidence="12">Disease resistance RPP13-like protein 1 isoform X2</fullName>
    </submittedName>
</protein>
<evidence type="ECO:0000313" key="12">
    <source>
        <dbReference type="RefSeq" id="XP_060667644.1"/>
    </source>
</evidence>
<dbReference type="InterPro" id="IPR002182">
    <property type="entry name" value="NB-ARC"/>
</dbReference>
<dbReference type="InterPro" id="IPR056789">
    <property type="entry name" value="LRR_R13L1-DRL21"/>
</dbReference>
<keyword evidence="1" id="KW-0433">Leucine-rich repeat</keyword>
<evidence type="ECO:0000259" key="7">
    <source>
        <dbReference type="Pfam" id="PF18052"/>
    </source>
</evidence>
<gene>
    <name evidence="12" type="primary">LOC107427453</name>
</gene>
<dbReference type="InterPro" id="IPR058922">
    <property type="entry name" value="WHD_DRP"/>
</dbReference>
<dbReference type="Gene3D" id="3.80.10.10">
    <property type="entry name" value="Ribonuclease Inhibitor"/>
    <property type="match status" value="3"/>
</dbReference>
<dbReference type="SMART" id="SM00369">
    <property type="entry name" value="LRR_TYP"/>
    <property type="match status" value="3"/>
</dbReference>
<dbReference type="InterPro" id="IPR055414">
    <property type="entry name" value="LRR_R13L4/SHOC2-like"/>
</dbReference>
<feature type="domain" description="NB-ARC" evidence="6">
    <location>
        <begin position="176"/>
        <end position="346"/>
    </location>
</feature>
<organism evidence="11 12">
    <name type="scientific">Ziziphus jujuba</name>
    <name type="common">Chinese jujube</name>
    <name type="synonym">Ziziphus sativa</name>
    <dbReference type="NCBI Taxonomy" id="326968"/>
    <lineage>
        <taxon>Eukaryota</taxon>
        <taxon>Viridiplantae</taxon>
        <taxon>Streptophyta</taxon>
        <taxon>Embryophyta</taxon>
        <taxon>Tracheophyta</taxon>
        <taxon>Spermatophyta</taxon>
        <taxon>Magnoliopsida</taxon>
        <taxon>eudicotyledons</taxon>
        <taxon>Gunneridae</taxon>
        <taxon>Pentapetalae</taxon>
        <taxon>rosids</taxon>
        <taxon>fabids</taxon>
        <taxon>Rosales</taxon>
        <taxon>Rhamnaceae</taxon>
        <taxon>Paliureae</taxon>
        <taxon>Ziziphus</taxon>
    </lineage>
</organism>
<dbReference type="InterPro" id="IPR036388">
    <property type="entry name" value="WH-like_DNA-bd_sf"/>
</dbReference>
<sequence length="1161" mass="132266">MAAEVVGGALLSAFLQVVFDKMDSKDVLNIIRRKKLNNRLLEKLNIKLLSAESVLNDAEEKQIKNQTVRKWLAKLEEVIYDADNLVDEINTEALRCEIEGESENTSQQVLKFISTPFTAFNKRDVESKMEEILDRLDFILQQKDFLGLKVGVQNKPPRRTPATSVVEESAVYGRNDDKNAILDLLLSDEVGGNKISVIPIVGMGGIGKTTLAQLIYNSDDVMNHFEIKAWACVSDDFDVFRTTKMIFDSITSQTCNTTDFNQLQENLKQKLVKKKFLFVLDDVWNENYIEWDKLKSPFEFGACGSKIIVTTRSDRVANMVRNVPSYTLKQMSENDCWSLFVKHAFGNIEPGAHPDLVDIGRKIVRKCQGLPLAVKCLGGLLRNEENPQVSERILKNDIWESSQKELDILLSLWLSYYYLPQHLKRCFAYCSIFPKDYFFEKEYLILLWMGENLLEPLKNKTAEEVGEEYFNDLLSRSLFQGTEEGLFTLHDLVNDLAMFVSGDSCFRLDNNVSEVARKSTRHLSGLQYEPHYIKNLNFEDLCNKKILRTLILKDIYPSGYVIDILEKLQSMQYLRVLDVCGLDHMMESPRMTKVLNSIASLKLLRHLRFVCVGIEEIPDSICTLYNLQTLILRYRGITRLPDSIGNLKHLRYLDLSWSPINKIPDSIGNLEHLSHLDLSSTRIENIPDTVCNLHELHTMNLYSCTNLKRLPNSITTLINLRHLGMSDTEWTALEEMPPQMCKLKNLQTLEAFVVGKDSGSNIKELGELQHLQGPDLLIKGLENIINEEDASGAKLEDKKRIIRLRLGWEGDSDDSQLAREVLDRLQPHTNLEELFIRGYGGTSFPPWVGHHSFFCIKYLGLFDCRNCCWLPALGQLPSLESLKIAGFDMLEKIGNEFYSDSDGMAEWREWSVVEVEGNRDEGRGVFSNLKELRLADCPKLKRECLPDYFSSLETLTIWGSHHLAASLSRHRYPSLRVLRILFCKKMKTFPEGRLPSDIQSIDISGCDELASLSDEGWPSNLKSLKISNCSKLFVRSNITQCNLGLLASLTSLHIGHINEVDTFPEKEGQLPTSLTSLDLSVIPNLKSLHGKAFQQLTSLRKMSINLCERLQCLPEERLPASISELRISGCPLLTPRCQRETGEDWPKIHHIPSIIIGSRKI</sequence>
<dbReference type="Gene3D" id="1.10.8.430">
    <property type="entry name" value="Helical domain of apoptotic protease-activating factors"/>
    <property type="match status" value="1"/>
</dbReference>
<keyword evidence="2" id="KW-0677">Repeat</keyword>
<dbReference type="Proteomes" id="UP001652623">
    <property type="component" value="Chromosome 9"/>
</dbReference>
<dbReference type="SUPFAM" id="SSF52058">
    <property type="entry name" value="L domain-like"/>
    <property type="match status" value="3"/>
</dbReference>
<dbReference type="InterPro" id="IPR003591">
    <property type="entry name" value="Leu-rich_rpt_typical-subtyp"/>
</dbReference>
<keyword evidence="11" id="KW-1185">Reference proteome</keyword>
<evidence type="ECO:0000259" key="6">
    <source>
        <dbReference type="Pfam" id="PF00931"/>
    </source>
</evidence>
<dbReference type="Pfam" id="PF23559">
    <property type="entry name" value="WHD_DRP"/>
    <property type="match status" value="1"/>
</dbReference>
<evidence type="ECO:0000256" key="4">
    <source>
        <dbReference type="ARBA" id="ARBA00022821"/>
    </source>
</evidence>
<dbReference type="InterPro" id="IPR027417">
    <property type="entry name" value="P-loop_NTPase"/>
</dbReference>
<accession>A0ABM3ZT38</accession>
<evidence type="ECO:0000256" key="3">
    <source>
        <dbReference type="ARBA" id="ARBA00022741"/>
    </source>
</evidence>
<evidence type="ECO:0000313" key="11">
    <source>
        <dbReference type="Proteomes" id="UP001652623"/>
    </source>
</evidence>
<reference evidence="12" key="1">
    <citation type="submission" date="2025-08" db="UniProtKB">
        <authorList>
            <consortium name="RefSeq"/>
        </authorList>
    </citation>
    <scope>IDENTIFICATION</scope>
    <source>
        <tissue evidence="12">Seedling</tissue>
    </source>
</reference>
<dbReference type="SUPFAM" id="SSF52540">
    <property type="entry name" value="P-loop containing nucleoside triphosphate hydrolases"/>
    <property type="match status" value="1"/>
</dbReference>
<dbReference type="PANTHER" id="PTHR36766:SF40">
    <property type="entry name" value="DISEASE RESISTANCE PROTEIN RGA3"/>
    <property type="match status" value="1"/>
</dbReference>
<dbReference type="InterPro" id="IPR032675">
    <property type="entry name" value="LRR_dom_sf"/>
</dbReference>
<feature type="domain" description="R13L1/DRL21-like LRR repeat region" evidence="10">
    <location>
        <begin position="762"/>
        <end position="886"/>
    </location>
</feature>
<dbReference type="Pfam" id="PF25019">
    <property type="entry name" value="LRR_R13L1-DRL21"/>
    <property type="match status" value="1"/>
</dbReference>
<name>A0ABM3ZT38_ZIZJJ</name>
<proteinExistence type="predicted"/>
<feature type="domain" description="Disease resistance N-terminal" evidence="7">
    <location>
        <begin position="11"/>
        <end position="104"/>
    </location>
</feature>